<dbReference type="SUPFAM" id="SSF46609">
    <property type="entry name" value="Fe,Mn superoxide dismutase (SOD), N-terminal domain"/>
    <property type="match status" value="1"/>
</dbReference>
<protein>
    <recommendedName>
        <fullName evidence="2">superoxide dismutase</fullName>
        <ecNumber evidence="2">1.15.1.1</ecNumber>
    </recommendedName>
</protein>
<sequence>MQKYEEKKFDIEQLDGISTKQIEEHLKLYSGYVKHTNLIREKIAELSKDKENNSYIISELRRRFNFEFNGMRMHEYYFEQLEGGAKDLNTESALAKVLTEKYGSLNESINHFKEVGKSRGIGWVVLAYDVTAKTPHIVWVGDHEIGQLGGLPIIAVMDVWEHAFMVDYVPSEKGKYIDAFLKNINSDVLEKRYNDLGVRSKE</sequence>
<dbReference type="AlphaFoldDB" id="A0A1F5EKY0"/>
<dbReference type="Proteomes" id="UP000185891">
    <property type="component" value="Unassembled WGS sequence"/>
</dbReference>
<accession>A0A1F5EKY0</accession>
<dbReference type="GO" id="GO:0046872">
    <property type="term" value="F:metal ion binding"/>
    <property type="evidence" value="ECO:0007669"/>
    <property type="project" value="UniProtKB-KW"/>
</dbReference>
<evidence type="ECO:0000259" key="5">
    <source>
        <dbReference type="Pfam" id="PF02777"/>
    </source>
</evidence>
<dbReference type="InterPro" id="IPR050265">
    <property type="entry name" value="Fe/Mn_Superoxide_Dismutase"/>
</dbReference>
<dbReference type="SUPFAM" id="SSF54719">
    <property type="entry name" value="Fe,Mn superoxide dismutase (SOD), C-terminal domain"/>
    <property type="match status" value="1"/>
</dbReference>
<proteinExistence type="inferred from homology"/>
<reference evidence="6 7" key="1">
    <citation type="journal article" date="2016" name="Nat. Commun.">
        <title>Thousands of microbial genomes shed light on interconnected biogeochemical processes in an aquifer system.</title>
        <authorList>
            <person name="Anantharaman K."/>
            <person name="Brown C.T."/>
            <person name="Hug L.A."/>
            <person name="Sharon I."/>
            <person name="Castelle C.J."/>
            <person name="Probst A.J."/>
            <person name="Thomas B.C."/>
            <person name="Singh A."/>
            <person name="Wilkins M.J."/>
            <person name="Karaoz U."/>
            <person name="Brodie E.L."/>
            <person name="Williams K.H."/>
            <person name="Hubbard S.S."/>
            <person name="Banfield J.F."/>
        </authorList>
    </citation>
    <scope>NUCLEOTIDE SEQUENCE [LARGE SCALE GENOMIC DNA]</scope>
</reference>
<evidence type="ECO:0000313" key="6">
    <source>
        <dbReference type="EMBL" id="OGD68041.1"/>
    </source>
</evidence>
<dbReference type="PANTHER" id="PTHR11404">
    <property type="entry name" value="SUPEROXIDE DISMUTASE 2"/>
    <property type="match status" value="1"/>
</dbReference>
<evidence type="ECO:0000256" key="2">
    <source>
        <dbReference type="ARBA" id="ARBA00012682"/>
    </source>
</evidence>
<organism evidence="6 7">
    <name type="scientific">Candidatus Campbellbacteria bacterium RIFCSPHIGHO2_12_FULL_35_10</name>
    <dbReference type="NCBI Taxonomy" id="1797578"/>
    <lineage>
        <taxon>Bacteria</taxon>
        <taxon>Candidatus Campbelliibacteriota</taxon>
    </lineage>
</organism>
<comment type="similarity">
    <text evidence="1">Belongs to the iron/manganese superoxide dismutase family.</text>
</comment>
<dbReference type="PANTHER" id="PTHR11404:SF6">
    <property type="entry name" value="SUPEROXIDE DISMUTASE [MN], MITOCHONDRIAL"/>
    <property type="match status" value="1"/>
</dbReference>
<dbReference type="InterPro" id="IPR036324">
    <property type="entry name" value="Mn/Fe_SOD_N_sf"/>
</dbReference>
<dbReference type="Gene3D" id="3.55.40.20">
    <property type="entry name" value="Iron/manganese superoxide dismutase, C-terminal domain"/>
    <property type="match status" value="1"/>
</dbReference>
<name>A0A1F5EKY0_9BACT</name>
<evidence type="ECO:0000256" key="4">
    <source>
        <dbReference type="ARBA" id="ARBA00023002"/>
    </source>
</evidence>
<dbReference type="EC" id="1.15.1.1" evidence="2"/>
<comment type="caution">
    <text evidence="6">The sequence shown here is derived from an EMBL/GenBank/DDBJ whole genome shotgun (WGS) entry which is preliminary data.</text>
</comment>
<feature type="domain" description="Manganese/iron superoxide dismutase C-terminal" evidence="5">
    <location>
        <begin position="92"/>
        <end position="192"/>
    </location>
</feature>
<evidence type="ECO:0000256" key="3">
    <source>
        <dbReference type="ARBA" id="ARBA00022723"/>
    </source>
</evidence>
<dbReference type="InterPro" id="IPR019832">
    <property type="entry name" value="Mn/Fe_SOD_C"/>
</dbReference>
<keyword evidence="4" id="KW-0560">Oxidoreductase</keyword>
<keyword evidence="3" id="KW-0479">Metal-binding</keyword>
<evidence type="ECO:0000256" key="1">
    <source>
        <dbReference type="ARBA" id="ARBA00008714"/>
    </source>
</evidence>
<gene>
    <name evidence="6" type="ORF">A3E89_02740</name>
</gene>
<evidence type="ECO:0000313" key="7">
    <source>
        <dbReference type="Proteomes" id="UP000185891"/>
    </source>
</evidence>
<dbReference type="GO" id="GO:0004784">
    <property type="term" value="F:superoxide dismutase activity"/>
    <property type="evidence" value="ECO:0007669"/>
    <property type="project" value="UniProtKB-EC"/>
</dbReference>
<dbReference type="Pfam" id="PF02777">
    <property type="entry name" value="Sod_Fe_C"/>
    <property type="match status" value="1"/>
</dbReference>
<dbReference type="InterPro" id="IPR036314">
    <property type="entry name" value="SOD_C_sf"/>
</dbReference>
<dbReference type="EMBL" id="MFAA01000044">
    <property type="protein sequence ID" value="OGD68041.1"/>
    <property type="molecule type" value="Genomic_DNA"/>
</dbReference>